<dbReference type="SUPFAM" id="SSF49503">
    <property type="entry name" value="Cupredoxins"/>
    <property type="match status" value="1"/>
</dbReference>
<evidence type="ECO:0000256" key="1">
    <source>
        <dbReference type="ARBA" id="ARBA00022723"/>
    </source>
</evidence>
<comment type="caution">
    <text evidence="4">The sequence shown here is derived from an EMBL/GenBank/DDBJ whole genome shotgun (WGS) entry which is preliminary data.</text>
</comment>
<dbReference type="EMBL" id="WUYX01000028">
    <property type="protein sequence ID" value="MXV62216.1"/>
    <property type="molecule type" value="Genomic_DNA"/>
</dbReference>
<dbReference type="InterPro" id="IPR006311">
    <property type="entry name" value="TAT_signal"/>
</dbReference>
<dbReference type="PROSITE" id="PS51318">
    <property type="entry name" value="TAT"/>
    <property type="match status" value="1"/>
</dbReference>
<reference evidence="4 5" key="1">
    <citation type="submission" date="2020-01" db="EMBL/GenBank/DDBJ databases">
        <title>Natronorubrum sp. JWXQ-INN 674 isolated from Inner Mongolia Autonomous Region of China.</title>
        <authorList>
            <person name="Xue Q."/>
        </authorList>
    </citation>
    <scope>NUCLEOTIDE SEQUENCE [LARGE SCALE GENOMIC DNA]</scope>
    <source>
        <strain evidence="4 5">JWXQ-INN-674</strain>
    </source>
</reference>
<dbReference type="AlphaFoldDB" id="A0A6B0VMF2"/>
<organism evidence="4 5">
    <name type="scientific">Natronorubrum halalkaliphilum</name>
    <dbReference type="NCBI Taxonomy" id="2691917"/>
    <lineage>
        <taxon>Archaea</taxon>
        <taxon>Methanobacteriati</taxon>
        <taxon>Methanobacteriota</taxon>
        <taxon>Stenosarchaea group</taxon>
        <taxon>Halobacteria</taxon>
        <taxon>Halobacteriales</taxon>
        <taxon>Natrialbaceae</taxon>
        <taxon>Natronorubrum</taxon>
    </lineage>
</organism>
<evidence type="ECO:0000256" key="2">
    <source>
        <dbReference type="ARBA" id="ARBA00023008"/>
    </source>
</evidence>
<dbReference type="PROSITE" id="PS51257">
    <property type="entry name" value="PROKAR_LIPOPROTEIN"/>
    <property type="match status" value="1"/>
</dbReference>
<dbReference type="GO" id="GO:0005507">
    <property type="term" value="F:copper ion binding"/>
    <property type="evidence" value="ECO:0007669"/>
    <property type="project" value="InterPro"/>
</dbReference>
<dbReference type="InterPro" id="IPR008972">
    <property type="entry name" value="Cupredoxin"/>
</dbReference>
<gene>
    <name evidence="4" type="ORF">GS429_09110</name>
</gene>
<dbReference type="InterPro" id="IPR000923">
    <property type="entry name" value="BlueCu_1"/>
</dbReference>
<feature type="domain" description="Blue (type 1) copper" evidence="3">
    <location>
        <begin position="89"/>
        <end position="155"/>
    </location>
</feature>
<sequence length="157" mass="17363">MNEPNRVSRRRALALSGSALSVAVAGCTGSRADGDSGDADGQILEREDWEDIEEIELEGYMSGWVGVAPDLIAGIRNPSLLLFEGNDYEITWENADNAPHNIAIRNAENRVVDGNRTSNVRERGQTQTLAFEATETMHEYVCEPHPRSMIGYLRVDE</sequence>
<dbReference type="RefSeq" id="WP_160064797.1">
    <property type="nucleotide sequence ID" value="NZ_WUYX01000028.1"/>
</dbReference>
<dbReference type="Proteomes" id="UP000434101">
    <property type="component" value="Unassembled WGS sequence"/>
</dbReference>
<evidence type="ECO:0000313" key="4">
    <source>
        <dbReference type="EMBL" id="MXV62216.1"/>
    </source>
</evidence>
<keyword evidence="5" id="KW-1185">Reference proteome</keyword>
<evidence type="ECO:0000259" key="3">
    <source>
        <dbReference type="Pfam" id="PF00127"/>
    </source>
</evidence>
<protein>
    <recommendedName>
        <fullName evidence="3">Blue (type 1) copper domain-containing protein</fullName>
    </recommendedName>
</protein>
<keyword evidence="2" id="KW-0186">Copper</keyword>
<dbReference type="OrthoDB" id="6744at2157"/>
<name>A0A6B0VMF2_9EURY</name>
<dbReference type="Pfam" id="PF00127">
    <property type="entry name" value="Copper-bind"/>
    <property type="match status" value="1"/>
</dbReference>
<keyword evidence="1" id="KW-0479">Metal-binding</keyword>
<dbReference type="GO" id="GO:0009055">
    <property type="term" value="F:electron transfer activity"/>
    <property type="evidence" value="ECO:0007669"/>
    <property type="project" value="InterPro"/>
</dbReference>
<evidence type="ECO:0000313" key="5">
    <source>
        <dbReference type="Proteomes" id="UP000434101"/>
    </source>
</evidence>
<accession>A0A6B0VMF2</accession>
<dbReference type="Gene3D" id="2.60.40.420">
    <property type="entry name" value="Cupredoxins - blue copper proteins"/>
    <property type="match status" value="1"/>
</dbReference>
<proteinExistence type="predicted"/>